<evidence type="ECO:0000313" key="2">
    <source>
        <dbReference type="Proteomes" id="UP001174934"/>
    </source>
</evidence>
<sequence>MPTGLHDLPNEIMLHLMSQIPDLGTLYTFICAVPEASRNSIVRSAFHVYGDIFSSLGQLAVWDEFGYAQNTHGRLENYRLARLLANFGQQAQHNSWTELGFFRMPPGRIEPVNAAVNAAAVKDDNGMPVPSQAQRYRVRDVLWQIMTYWAHRMARCGKYGLTTHRPQSFPVLWLAKDNFNKFITSLYDIAAWVKLFGTAPAVSWLPDPWYHNGARYGDDSVLFLRIVGVVRALMRGDYNIAVFFTERGSYAELERAERLGPPTAEQEAVFGRSRRLDERWNGVDNDDNYVRWNPLDINFEG</sequence>
<proteinExistence type="predicted"/>
<comment type="caution">
    <text evidence="1">The sequence shown here is derived from an EMBL/GenBank/DDBJ whole genome shotgun (WGS) entry which is preliminary data.</text>
</comment>
<protein>
    <submittedName>
        <fullName evidence="1">Uncharacterized protein</fullName>
    </submittedName>
</protein>
<evidence type="ECO:0000313" key="1">
    <source>
        <dbReference type="EMBL" id="KAK0628933.1"/>
    </source>
</evidence>
<keyword evidence="2" id="KW-1185">Reference proteome</keyword>
<dbReference type="EMBL" id="JAULSR010000002">
    <property type="protein sequence ID" value="KAK0628933.1"/>
    <property type="molecule type" value="Genomic_DNA"/>
</dbReference>
<accession>A0AA39X7V1</accession>
<reference evidence="1" key="1">
    <citation type="submission" date="2023-06" db="EMBL/GenBank/DDBJ databases">
        <title>Genome-scale phylogeny and comparative genomics of the fungal order Sordariales.</title>
        <authorList>
            <consortium name="Lawrence Berkeley National Laboratory"/>
            <person name="Hensen N."/>
            <person name="Bonometti L."/>
            <person name="Westerberg I."/>
            <person name="Brannstrom I.O."/>
            <person name="Guillou S."/>
            <person name="Cros-Aarteil S."/>
            <person name="Calhoun S."/>
            <person name="Haridas S."/>
            <person name="Kuo A."/>
            <person name="Mondo S."/>
            <person name="Pangilinan J."/>
            <person name="Riley R."/>
            <person name="LaButti K."/>
            <person name="Andreopoulos B."/>
            <person name="Lipzen A."/>
            <person name="Chen C."/>
            <person name="Yanf M."/>
            <person name="Daum C."/>
            <person name="Ng V."/>
            <person name="Clum A."/>
            <person name="Steindorff A."/>
            <person name="Ohm R."/>
            <person name="Martin F."/>
            <person name="Silar P."/>
            <person name="Natvig D."/>
            <person name="Lalanne C."/>
            <person name="Gautier V."/>
            <person name="Ament-velasquez S.L."/>
            <person name="Kruys A."/>
            <person name="Hutchinson M.I."/>
            <person name="Powell A.J."/>
            <person name="Barry K."/>
            <person name="Miller A.N."/>
            <person name="Grigoriev I.V."/>
            <person name="Debuchy R."/>
            <person name="Gladieux P."/>
            <person name="Thoren M.H."/>
            <person name="Johannesson H."/>
        </authorList>
    </citation>
    <scope>NUCLEOTIDE SEQUENCE</scope>
    <source>
        <strain evidence="1">SMH3391-2</strain>
    </source>
</reference>
<organism evidence="1 2">
    <name type="scientific">Bombardia bombarda</name>
    <dbReference type="NCBI Taxonomy" id="252184"/>
    <lineage>
        <taxon>Eukaryota</taxon>
        <taxon>Fungi</taxon>
        <taxon>Dikarya</taxon>
        <taxon>Ascomycota</taxon>
        <taxon>Pezizomycotina</taxon>
        <taxon>Sordariomycetes</taxon>
        <taxon>Sordariomycetidae</taxon>
        <taxon>Sordariales</taxon>
        <taxon>Lasiosphaeriaceae</taxon>
        <taxon>Bombardia</taxon>
    </lineage>
</organism>
<name>A0AA39X7V1_9PEZI</name>
<dbReference type="AlphaFoldDB" id="A0AA39X7V1"/>
<gene>
    <name evidence="1" type="ORF">B0T17DRAFT_505540</name>
</gene>
<dbReference type="Proteomes" id="UP001174934">
    <property type="component" value="Unassembled WGS sequence"/>
</dbReference>